<proteinExistence type="predicted"/>
<evidence type="ECO:0008006" key="3">
    <source>
        <dbReference type="Google" id="ProtNLM"/>
    </source>
</evidence>
<reference evidence="1" key="2">
    <citation type="submission" date="2020-09" db="EMBL/GenBank/DDBJ databases">
        <authorList>
            <person name="Sun Q."/>
            <person name="Zhou Y."/>
        </authorList>
    </citation>
    <scope>NUCLEOTIDE SEQUENCE</scope>
    <source>
        <strain evidence="1">CGMCC 4.7312</strain>
    </source>
</reference>
<evidence type="ECO:0000313" key="1">
    <source>
        <dbReference type="EMBL" id="GGM42714.1"/>
    </source>
</evidence>
<gene>
    <name evidence="1" type="ORF">GCM10011608_29230</name>
</gene>
<sequence>MDAEPADVEAAASCFAWTPHMRRVIVGSAKVHSSYYGSSPVIATWKSKTLFRIDKRCVNDHGNLWWHSDCCTGVKGWIWNDYTEFAHYN</sequence>
<dbReference type="AlphaFoldDB" id="A0A917WYT7"/>
<accession>A0A917WYT7</accession>
<evidence type="ECO:0000313" key="2">
    <source>
        <dbReference type="Proteomes" id="UP000608890"/>
    </source>
</evidence>
<organism evidence="1 2">
    <name type="scientific">Micromonospora sonchi</name>
    <dbReference type="NCBI Taxonomy" id="1763543"/>
    <lineage>
        <taxon>Bacteria</taxon>
        <taxon>Bacillati</taxon>
        <taxon>Actinomycetota</taxon>
        <taxon>Actinomycetes</taxon>
        <taxon>Micromonosporales</taxon>
        <taxon>Micromonosporaceae</taxon>
        <taxon>Micromonospora</taxon>
    </lineage>
</organism>
<reference evidence="1" key="1">
    <citation type="journal article" date="2014" name="Int. J. Syst. Evol. Microbiol.">
        <title>Complete genome sequence of Corynebacterium casei LMG S-19264T (=DSM 44701T), isolated from a smear-ripened cheese.</title>
        <authorList>
            <consortium name="US DOE Joint Genome Institute (JGI-PGF)"/>
            <person name="Walter F."/>
            <person name="Albersmeier A."/>
            <person name="Kalinowski J."/>
            <person name="Ruckert C."/>
        </authorList>
    </citation>
    <scope>NUCLEOTIDE SEQUENCE</scope>
    <source>
        <strain evidence="1">CGMCC 4.7312</strain>
    </source>
</reference>
<comment type="caution">
    <text evidence="1">The sequence shown here is derived from an EMBL/GenBank/DDBJ whole genome shotgun (WGS) entry which is preliminary data.</text>
</comment>
<dbReference type="EMBL" id="BMNB01000012">
    <property type="protein sequence ID" value="GGM42714.1"/>
    <property type="molecule type" value="Genomic_DNA"/>
</dbReference>
<name>A0A917WYT7_9ACTN</name>
<dbReference type="Proteomes" id="UP000608890">
    <property type="component" value="Unassembled WGS sequence"/>
</dbReference>
<keyword evidence="2" id="KW-1185">Reference proteome</keyword>
<protein>
    <recommendedName>
        <fullName evidence="3">SH3 domain-containing protein</fullName>
    </recommendedName>
</protein>